<dbReference type="Pfam" id="PF01609">
    <property type="entry name" value="DDE_Tnp_1"/>
    <property type="match status" value="1"/>
</dbReference>
<evidence type="ECO:0000256" key="3">
    <source>
        <dbReference type="ARBA" id="ARBA00023125"/>
    </source>
</evidence>
<dbReference type="PANTHER" id="PTHR33258:SF1">
    <property type="entry name" value="TRANSPOSASE INSL FOR INSERTION SEQUENCE ELEMENT IS186A-RELATED"/>
    <property type="match status" value="1"/>
</dbReference>
<evidence type="ECO:0000256" key="4">
    <source>
        <dbReference type="ARBA" id="ARBA00023172"/>
    </source>
</evidence>
<comment type="similarity">
    <text evidence="1">Belongs to the transposase 11 family.</text>
</comment>
<dbReference type="NCBIfam" id="NF033592">
    <property type="entry name" value="transpos_IS4_1"/>
    <property type="match status" value="1"/>
</dbReference>
<reference evidence="6" key="1">
    <citation type="journal article" date="2021" name="Antonie Van Leeuwenhoek">
        <title>Draft genome and description of Waterburya agarophytonicola gen. nov. sp. nov. (Pleurocapsales, Cyanobacteria): a seaweed symbiont.</title>
        <authorList>
            <person name="Bonthond G."/>
            <person name="Shalygin S."/>
            <person name="Bayer T."/>
            <person name="Weinberger F."/>
        </authorList>
    </citation>
    <scope>NUCLEOTIDE SEQUENCE</scope>
    <source>
        <strain evidence="6">KI4</strain>
    </source>
</reference>
<dbReference type="PANTHER" id="PTHR33258">
    <property type="entry name" value="TRANSPOSASE INSL FOR INSERTION SEQUENCE ELEMENT IS186A-RELATED"/>
    <property type="match status" value="1"/>
</dbReference>
<dbReference type="GO" id="GO:0003677">
    <property type="term" value="F:DNA binding"/>
    <property type="evidence" value="ECO:0007669"/>
    <property type="project" value="UniProtKB-KW"/>
</dbReference>
<comment type="caution">
    <text evidence="6">The sequence shown here is derived from an EMBL/GenBank/DDBJ whole genome shotgun (WGS) entry which is preliminary data.</text>
</comment>
<keyword evidence="3" id="KW-0238">DNA-binding</keyword>
<dbReference type="SUPFAM" id="SSF53098">
    <property type="entry name" value="Ribonuclease H-like"/>
    <property type="match status" value="1"/>
</dbReference>
<accession>A0A964BT27</accession>
<sequence>MVEDRVIAEHLTALLTPVITSQSGFFRELGLRDRILTLPLMVAAVLTLLWRDVPGVTELGRLLETEGFLWCNPIKVSQQALSQRFLTFPAVLFERIFHEILPKLKARWSARHNRPLPESVQFTLSRFENIWVVDGSTLEALFRKLKSLEEVKTGTLAGKMGVVIDLVTRLPMAIWFVENPRASDTRFEENLLELVSAKTLLLLDRGFYHFLFWQQLIDREIHFITRRKINAAIQYQQVFTNSYDLRDRLVKIGSGTKKTPIVTLRLIEVRVGKIWRSYLTSVLEPEILPPYVVIDLYQKRWRIEDAFNTVKRLLGLSYLWTGSINGIKLQIWATWLFYAVLVDLGDAVADEISLPLDRISLEMIYRGLYYFHGASCRGEASDLVKYFANPDIQNCLGIVKRKRKPKSKLIVAPFPDKQRGSDQFFFQFPPKSPLTTSLQA</sequence>
<dbReference type="GO" id="GO:0004803">
    <property type="term" value="F:transposase activity"/>
    <property type="evidence" value="ECO:0007669"/>
    <property type="project" value="InterPro"/>
</dbReference>
<dbReference type="InterPro" id="IPR002559">
    <property type="entry name" value="Transposase_11"/>
</dbReference>
<evidence type="ECO:0000256" key="1">
    <source>
        <dbReference type="ARBA" id="ARBA00010075"/>
    </source>
</evidence>
<proteinExistence type="inferred from homology"/>
<dbReference type="EMBL" id="JADWDC010000075">
    <property type="protein sequence ID" value="MCC0179269.1"/>
    <property type="molecule type" value="Genomic_DNA"/>
</dbReference>
<dbReference type="AlphaFoldDB" id="A0A964BT27"/>
<keyword evidence="4" id="KW-0233">DNA recombination</keyword>
<dbReference type="Proteomes" id="UP000729733">
    <property type="component" value="Unassembled WGS sequence"/>
</dbReference>
<organism evidence="6 7">
    <name type="scientific">Waterburya agarophytonicola KI4</name>
    <dbReference type="NCBI Taxonomy" id="2874699"/>
    <lineage>
        <taxon>Bacteria</taxon>
        <taxon>Bacillati</taxon>
        <taxon>Cyanobacteriota</taxon>
        <taxon>Cyanophyceae</taxon>
        <taxon>Pleurocapsales</taxon>
        <taxon>Hyellaceae</taxon>
        <taxon>Waterburya</taxon>
        <taxon>Waterburya agarophytonicola</taxon>
    </lineage>
</organism>
<evidence type="ECO:0000256" key="2">
    <source>
        <dbReference type="ARBA" id="ARBA00022578"/>
    </source>
</evidence>
<evidence type="ECO:0000313" key="7">
    <source>
        <dbReference type="Proteomes" id="UP000729733"/>
    </source>
</evidence>
<keyword evidence="7" id="KW-1185">Reference proteome</keyword>
<dbReference type="InterPro" id="IPR012337">
    <property type="entry name" value="RNaseH-like_sf"/>
</dbReference>
<keyword evidence="2" id="KW-0815">Transposition</keyword>
<name>A0A964BT27_9CYAN</name>
<evidence type="ECO:0000259" key="5">
    <source>
        <dbReference type="Pfam" id="PF01609"/>
    </source>
</evidence>
<feature type="domain" description="Transposase IS4-like" evidence="5">
    <location>
        <begin position="156"/>
        <end position="333"/>
    </location>
</feature>
<dbReference type="GO" id="GO:0006313">
    <property type="term" value="P:DNA transposition"/>
    <property type="evidence" value="ECO:0007669"/>
    <property type="project" value="InterPro"/>
</dbReference>
<dbReference type="RefSeq" id="WP_229642386.1">
    <property type="nucleotide sequence ID" value="NZ_JADWDC010000075.1"/>
</dbReference>
<gene>
    <name evidence="6" type="ORF">I4641_20095</name>
</gene>
<evidence type="ECO:0000313" key="6">
    <source>
        <dbReference type="EMBL" id="MCC0179269.1"/>
    </source>
</evidence>
<protein>
    <submittedName>
        <fullName evidence="6">IS4 family transposase</fullName>
    </submittedName>
</protein>
<dbReference type="InterPro" id="IPR047952">
    <property type="entry name" value="Transpos_IS4"/>
</dbReference>